<gene>
    <name evidence="9" type="ORF">EWV85_22705</name>
</gene>
<dbReference type="AlphaFoldDB" id="A0A551X3B9"/>
<dbReference type="Proteomes" id="UP000316443">
    <property type="component" value="Unassembled WGS sequence"/>
</dbReference>
<dbReference type="GO" id="GO:0004518">
    <property type="term" value="F:nuclease activity"/>
    <property type="evidence" value="ECO:0007669"/>
    <property type="project" value="UniProtKB-KW"/>
</dbReference>
<evidence type="ECO:0000259" key="8">
    <source>
        <dbReference type="Pfam" id="PF01850"/>
    </source>
</evidence>
<proteinExistence type="inferred from homology"/>
<protein>
    <submittedName>
        <fullName evidence="9">Type II toxin-antitoxin system VapC family toxin</fullName>
    </submittedName>
</protein>
<comment type="cofactor">
    <cofactor evidence="1">
        <name>Mg(2+)</name>
        <dbReference type="ChEBI" id="CHEBI:18420"/>
    </cofactor>
</comment>
<evidence type="ECO:0000256" key="2">
    <source>
        <dbReference type="ARBA" id="ARBA00022649"/>
    </source>
</evidence>
<evidence type="ECO:0000256" key="3">
    <source>
        <dbReference type="ARBA" id="ARBA00022722"/>
    </source>
</evidence>
<keyword evidence="2" id="KW-1277">Toxin-antitoxin system</keyword>
<dbReference type="Pfam" id="PF01850">
    <property type="entry name" value="PIN"/>
    <property type="match status" value="1"/>
</dbReference>
<comment type="similarity">
    <text evidence="7">Belongs to the PINc/VapC protein family.</text>
</comment>
<dbReference type="PANTHER" id="PTHR33653:SF1">
    <property type="entry name" value="RIBONUCLEASE VAPC2"/>
    <property type="match status" value="1"/>
</dbReference>
<keyword evidence="3" id="KW-0540">Nuclease</keyword>
<evidence type="ECO:0000256" key="1">
    <source>
        <dbReference type="ARBA" id="ARBA00001946"/>
    </source>
</evidence>
<keyword evidence="4" id="KW-0479">Metal-binding</keyword>
<dbReference type="CDD" id="cd18747">
    <property type="entry name" value="PIN_VapC4-5_FitB-like"/>
    <property type="match status" value="1"/>
</dbReference>
<evidence type="ECO:0000256" key="7">
    <source>
        <dbReference type="ARBA" id="ARBA00038093"/>
    </source>
</evidence>
<feature type="domain" description="PIN" evidence="8">
    <location>
        <begin position="7"/>
        <end position="122"/>
    </location>
</feature>
<evidence type="ECO:0000313" key="10">
    <source>
        <dbReference type="Proteomes" id="UP000316443"/>
    </source>
</evidence>
<dbReference type="Gene3D" id="3.40.50.1010">
    <property type="entry name" value="5'-nuclease"/>
    <property type="match status" value="1"/>
</dbReference>
<name>A0A551X3B9_MICAE</name>
<dbReference type="EMBL" id="SFCA01000248">
    <property type="protein sequence ID" value="TRT43198.1"/>
    <property type="molecule type" value="Genomic_DNA"/>
</dbReference>
<dbReference type="InterPro" id="IPR029060">
    <property type="entry name" value="PIN-like_dom_sf"/>
</dbReference>
<dbReference type="InterPro" id="IPR050556">
    <property type="entry name" value="Type_II_TA_system_RNase"/>
</dbReference>
<dbReference type="InterPro" id="IPR002716">
    <property type="entry name" value="PIN_dom"/>
</dbReference>
<evidence type="ECO:0000256" key="5">
    <source>
        <dbReference type="ARBA" id="ARBA00022801"/>
    </source>
</evidence>
<reference evidence="9 10" key="1">
    <citation type="submission" date="2019-01" db="EMBL/GenBank/DDBJ databases">
        <title>Coherence of Microcystis species and biogeography revealed through population genomics.</title>
        <authorList>
            <person name="Perez-Carrascal O.M."/>
            <person name="Terrat Y."/>
            <person name="Giani A."/>
            <person name="Fortin N."/>
            <person name="Tromas N."/>
            <person name="Shapiro B.J."/>
        </authorList>
    </citation>
    <scope>NUCLEOTIDE SEQUENCE [LARGE SCALE GENOMIC DNA]</scope>
    <source>
        <strain evidence="9">Ma_QC_C_20070703_M131</strain>
    </source>
</reference>
<dbReference type="PANTHER" id="PTHR33653">
    <property type="entry name" value="RIBONUCLEASE VAPC2"/>
    <property type="match status" value="1"/>
</dbReference>
<dbReference type="SUPFAM" id="SSF88723">
    <property type="entry name" value="PIN domain-like"/>
    <property type="match status" value="1"/>
</dbReference>
<dbReference type="GO" id="GO:0016787">
    <property type="term" value="F:hydrolase activity"/>
    <property type="evidence" value="ECO:0007669"/>
    <property type="project" value="UniProtKB-KW"/>
</dbReference>
<sequence>MVNLRFLLDSNILSEPLRPQPNTKVMEKLLEHQQEIATATVVWHELLFGCYRLPDSKKRRNIEEYLKETELILPLLSYDRNAATWHAQERSRLVKLGKTPPFADGQIAAVAYVNQLILVTNNVSDYREFQGLKIENWHY</sequence>
<evidence type="ECO:0000256" key="4">
    <source>
        <dbReference type="ARBA" id="ARBA00022723"/>
    </source>
</evidence>
<keyword evidence="5" id="KW-0378">Hydrolase</keyword>
<evidence type="ECO:0000256" key="6">
    <source>
        <dbReference type="ARBA" id="ARBA00022842"/>
    </source>
</evidence>
<accession>A0A551X3B9</accession>
<dbReference type="GO" id="GO:0046872">
    <property type="term" value="F:metal ion binding"/>
    <property type="evidence" value="ECO:0007669"/>
    <property type="project" value="UniProtKB-KW"/>
</dbReference>
<evidence type="ECO:0000313" key="9">
    <source>
        <dbReference type="EMBL" id="TRT43198.1"/>
    </source>
</evidence>
<comment type="caution">
    <text evidence="9">The sequence shown here is derived from an EMBL/GenBank/DDBJ whole genome shotgun (WGS) entry which is preliminary data.</text>
</comment>
<organism evidence="9 10">
    <name type="scientific">Microcystis aeruginosa Ma_QC_C_20070703_M131</name>
    <dbReference type="NCBI Taxonomy" id="2486263"/>
    <lineage>
        <taxon>Bacteria</taxon>
        <taxon>Bacillati</taxon>
        <taxon>Cyanobacteriota</taxon>
        <taxon>Cyanophyceae</taxon>
        <taxon>Oscillatoriophycideae</taxon>
        <taxon>Chroococcales</taxon>
        <taxon>Microcystaceae</taxon>
        <taxon>Microcystis</taxon>
    </lineage>
</organism>
<keyword evidence="6" id="KW-0460">Magnesium</keyword>